<feature type="compositionally biased region" description="Basic residues" evidence="1">
    <location>
        <begin position="69"/>
        <end position="78"/>
    </location>
</feature>
<reference evidence="2 3" key="1">
    <citation type="journal article" date="2012" name="Genome Biol.">
        <title>Genome and low-iron response of an oceanic diatom adapted to chronic iron limitation.</title>
        <authorList>
            <person name="Lommer M."/>
            <person name="Specht M."/>
            <person name="Roy A.S."/>
            <person name="Kraemer L."/>
            <person name="Andreson R."/>
            <person name="Gutowska M.A."/>
            <person name="Wolf J."/>
            <person name="Bergner S.V."/>
            <person name="Schilhabel M.B."/>
            <person name="Klostermeier U.C."/>
            <person name="Beiko R.G."/>
            <person name="Rosenstiel P."/>
            <person name="Hippler M."/>
            <person name="Laroche J."/>
        </authorList>
    </citation>
    <scope>NUCLEOTIDE SEQUENCE [LARGE SCALE GENOMIC DNA]</scope>
    <source>
        <strain evidence="2 3">CCMP1005</strain>
    </source>
</reference>
<proteinExistence type="predicted"/>
<dbReference type="EMBL" id="AGNL01048542">
    <property type="protein sequence ID" value="EJK45406.1"/>
    <property type="molecule type" value="Genomic_DNA"/>
</dbReference>
<feature type="region of interest" description="Disordered" evidence="1">
    <location>
        <begin position="1"/>
        <end position="107"/>
    </location>
</feature>
<feature type="compositionally biased region" description="Basic and acidic residues" evidence="1">
    <location>
        <begin position="79"/>
        <end position="90"/>
    </location>
</feature>
<feature type="non-terminal residue" evidence="2">
    <location>
        <position position="1"/>
    </location>
</feature>
<evidence type="ECO:0000256" key="1">
    <source>
        <dbReference type="SAM" id="MobiDB-lite"/>
    </source>
</evidence>
<evidence type="ECO:0000313" key="3">
    <source>
        <dbReference type="Proteomes" id="UP000266841"/>
    </source>
</evidence>
<evidence type="ECO:0000313" key="2">
    <source>
        <dbReference type="EMBL" id="EJK45406.1"/>
    </source>
</evidence>
<organism evidence="2 3">
    <name type="scientific">Thalassiosira oceanica</name>
    <name type="common">Marine diatom</name>
    <dbReference type="NCBI Taxonomy" id="159749"/>
    <lineage>
        <taxon>Eukaryota</taxon>
        <taxon>Sar</taxon>
        <taxon>Stramenopiles</taxon>
        <taxon>Ochrophyta</taxon>
        <taxon>Bacillariophyta</taxon>
        <taxon>Coscinodiscophyceae</taxon>
        <taxon>Thalassiosirophycidae</taxon>
        <taxon>Thalassiosirales</taxon>
        <taxon>Thalassiosiraceae</taxon>
        <taxon>Thalassiosira</taxon>
    </lineage>
</organism>
<accession>K0R946</accession>
<keyword evidence="3" id="KW-1185">Reference proteome</keyword>
<name>K0R946_THAOC</name>
<comment type="caution">
    <text evidence="2">The sequence shown here is derived from an EMBL/GenBank/DDBJ whole genome shotgun (WGS) entry which is preliminary data.</text>
</comment>
<sequence length="107" mass="11940">PGGQPVVLRGSFPGPWVEVRPDQVQRDDRRLRTSPGRAVRGLRDEAGGPRPPPLRAGGHPPQHGVHPAGPRRIRPRHQPRQEPEEADRAQPPRGLPRGARREREEDP</sequence>
<feature type="compositionally biased region" description="Basic and acidic residues" evidence="1">
    <location>
        <begin position="19"/>
        <end position="31"/>
    </location>
</feature>
<gene>
    <name evidence="2" type="ORF">THAOC_35978</name>
</gene>
<dbReference type="AlphaFoldDB" id="K0R946"/>
<dbReference type="Proteomes" id="UP000266841">
    <property type="component" value="Unassembled WGS sequence"/>
</dbReference>
<protein>
    <submittedName>
        <fullName evidence="2">Uncharacterized protein</fullName>
    </submittedName>
</protein>